<gene>
    <name evidence="2" type="ORF">MJO52_20560</name>
</gene>
<feature type="transmembrane region" description="Helical" evidence="1">
    <location>
        <begin position="32"/>
        <end position="50"/>
    </location>
</feature>
<proteinExistence type="predicted"/>
<evidence type="ECO:0000313" key="2">
    <source>
        <dbReference type="EMBL" id="USD21418.1"/>
    </source>
</evidence>
<feature type="transmembrane region" description="Helical" evidence="1">
    <location>
        <begin position="59"/>
        <end position="76"/>
    </location>
</feature>
<keyword evidence="3" id="KW-1185">Reference proteome</keyword>
<evidence type="ECO:0000313" key="3">
    <source>
        <dbReference type="Proteomes" id="UP001055658"/>
    </source>
</evidence>
<accession>A0ABY4VAW8</accession>
<sequence length="77" mass="8572">MMPVSAVLTVFALAFAAIAWLRLVKVCFDDSTIAGFLALFIPPLALVLLLPRWRQEQELYLLWGAALACLLLSFVLH</sequence>
<dbReference type="Proteomes" id="UP001055658">
    <property type="component" value="Chromosome"/>
</dbReference>
<evidence type="ECO:0000256" key="1">
    <source>
        <dbReference type="SAM" id="Phobius"/>
    </source>
</evidence>
<name>A0ABY4VAW8_9GAMM</name>
<dbReference type="RefSeq" id="WP_252083823.1">
    <property type="nucleotide sequence ID" value="NZ_CP092418.1"/>
</dbReference>
<protein>
    <submittedName>
        <fullName evidence="2">Uncharacterized protein</fullName>
    </submittedName>
</protein>
<keyword evidence="1" id="KW-0472">Membrane</keyword>
<organism evidence="2 3">
    <name type="scientific">Microbulbifer variabilis</name>
    <dbReference type="NCBI Taxonomy" id="266805"/>
    <lineage>
        <taxon>Bacteria</taxon>
        <taxon>Pseudomonadati</taxon>
        <taxon>Pseudomonadota</taxon>
        <taxon>Gammaproteobacteria</taxon>
        <taxon>Cellvibrionales</taxon>
        <taxon>Microbulbiferaceae</taxon>
        <taxon>Microbulbifer</taxon>
    </lineage>
</organism>
<dbReference type="EMBL" id="CP092418">
    <property type="protein sequence ID" value="USD21418.1"/>
    <property type="molecule type" value="Genomic_DNA"/>
</dbReference>
<keyword evidence="1" id="KW-1133">Transmembrane helix</keyword>
<keyword evidence="1" id="KW-0812">Transmembrane</keyword>
<reference evidence="2" key="1">
    <citation type="submission" date="2022-02" db="EMBL/GenBank/DDBJ databases">
        <title>Coral-associated bacteria.</title>
        <authorList>
            <person name="Tang K."/>
            <person name="Wang X."/>
        </authorList>
    </citation>
    <scope>NUCLEOTIDE SEQUENCE</scope>
    <source>
        <strain evidence="2">SCSIO 43006</strain>
    </source>
</reference>